<gene>
    <name evidence="1" type="ordered locus">BP1026B_I0544</name>
</gene>
<evidence type="ECO:0000313" key="1">
    <source>
        <dbReference type="EMBL" id="AFI65209.1"/>
    </source>
</evidence>
<evidence type="ECO:0000313" key="2">
    <source>
        <dbReference type="Proteomes" id="UP000010087"/>
    </source>
</evidence>
<protein>
    <submittedName>
        <fullName evidence="1">Uncharacterized protein</fullName>
    </submittedName>
</protein>
<proteinExistence type="predicted"/>
<dbReference type="Proteomes" id="UP000010087">
    <property type="component" value="Chromosome 1"/>
</dbReference>
<accession>A0A0H3HGX5</accession>
<organism evidence="1 2">
    <name type="scientific">Burkholderia pseudomallei (strain 1026b)</name>
    <dbReference type="NCBI Taxonomy" id="884204"/>
    <lineage>
        <taxon>Bacteria</taxon>
        <taxon>Pseudomonadati</taxon>
        <taxon>Pseudomonadota</taxon>
        <taxon>Betaproteobacteria</taxon>
        <taxon>Burkholderiales</taxon>
        <taxon>Burkholderiaceae</taxon>
        <taxon>Burkholderia</taxon>
        <taxon>pseudomallei group</taxon>
    </lineage>
</organism>
<reference evidence="1 2" key="1">
    <citation type="journal article" date="2012" name="PLoS ONE">
        <title>Evolution of Burkholderia pseudomallei in recurrent melioidosis.</title>
        <authorList>
            <person name="Hayden H.S."/>
            <person name="Lim R."/>
            <person name="Brittnacher M.J."/>
            <person name="Sims E.H."/>
            <person name="Ramage E.R."/>
            <person name="Fong C."/>
            <person name="Wu Z."/>
            <person name="Crist E."/>
            <person name="Chang J."/>
            <person name="Zhou Y."/>
            <person name="Radey M."/>
            <person name="Rohmer L."/>
            <person name="Haugen E."/>
            <person name="Gillett W."/>
            <person name="Wuthiekanun V."/>
            <person name="Peacock S.J."/>
            <person name="Kaul R."/>
            <person name="Miller S.I."/>
            <person name="Manoil C."/>
            <person name="Jacobs M.A."/>
        </authorList>
    </citation>
    <scope>NUCLEOTIDE SEQUENCE [LARGE SCALE GENOMIC DNA]</scope>
    <source>
        <strain evidence="1 2">1026b</strain>
    </source>
</reference>
<dbReference type="KEGG" id="bpz:BP1026B_I0544"/>
<sequence>MVAPGMFGVARERAVPCRVALQRVRHERKKARLRRRVQAGQFRMIGRLAARGERPAGGEYEGWRAGVPIVLSDSA</sequence>
<dbReference type="AlphaFoldDB" id="A0A0H3HGX5"/>
<dbReference type="EMBL" id="CP002833">
    <property type="protein sequence ID" value="AFI65209.1"/>
    <property type="molecule type" value="Genomic_DNA"/>
</dbReference>
<name>A0A0H3HGX5_BURP2</name>